<gene>
    <name evidence="2" type="ORF">PGTG_20129</name>
</gene>
<evidence type="ECO:0000256" key="1">
    <source>
        <dbReference type="SAM" id="MobiDB-lite"/>
    </source>
</evidence>
<keyword evidence="3" id="KW-1185">Reference proteome</keyword>
<dbReference type="Proteomes" id="UP000008783">
    <property type="component" value="Unassembled WGS sequence"/>
</dbReference>
<dbReference type="AlphaFoldDB" id="E3LC30"/>
<dbReference type="RefSeq" id="XP_003338524.1">
    <property type="nucleotide sequence ID" value="XM_003338476.1"/>
</dbReference>
<reference key="1">
    <citation type="submission" date="2007-01" db="EMBL/GenBank/DDBJ databases">
        <title>The Genome Sequence of Puccinia graminis f. sp. tritici Strain CRL 75-36-700-3.</title>
        <authorList>
            <consortium name="The Broad Institute Genome Sequencing Platform"/>
            <person name="Birren B."/>
            <person name="Lander E."/>
            <person name="Galagan J."/>
            <person name="Nusbaum C."/>
            <person name="Devon K."/>
            <person name="Cuomo C."/>
            <person name="Jaffe D."/>
            <person name="Butler J."/>
            <person name="Alvarez P."/>
            <person name="Gnerre S."/>
            <person name="Grabherr M."/>
            <person name="Mauceli E."/>
            <person name="Brockman W."/>
            <person name="Young S."/>
            <person name="LaButti K."/>
            <person name="Sykes S."/>
            <person name="DeCaprio D."/>
            <person name="Crawford M."/>
            <person name="Koehrsen M."/>
            <person name="Engels R."/>
            <person name="Montgomery P."/>
            <person name="Pearson M."/>
            <person name="Howarth C."/>
            <person name="Larson L."/>
            <person name="White J."/>
            <person name="Zeng Q."/>
            <person name="Kodira C."/>
            <person name="Yandava C."/>
            <person name="Alvarado L."/>
            <person name="O'Leary S."/>
            <person name="Szabo L."/>
            <person name="Dean R."/>
            <person name="Schein J."/>
        </authorList>
    </citation>
    <scope>NUCLEOTIDE SEQUENCE</scope>
    <source>
        <strain>CRL 75-36-700-3</strain>
    </source>
</reference>
<dbReference type="HOGENOM" id="CLU_2237912_0_0_1"/>
<evidence type="ECO:0000313" key="3">
    <source>
        <dbReference type="Proteomes" id="UP000008783"/>
    </source>
</evidence>
<dbReference type="KEGG" id="pgr:PGTG_20129"/>
<evidence type="ECO:0000313" key="2">
    <source>
        <dbReference type="EMBL" id="EFP94105.1"/>
    </source>
</evidence>
<reference evidence="3" key="2">
    <citation type="journal article" date="2011" name="Proc. Natl. Acad. Sci. U.S.A.">
        <title>Obligate biotrophy features unraveled by the genomic analysis of rust fungi.</title>
        <authorList>
            <person name="Duplessis S."/>
            <person name="Cuomo C.A."/>
            <person name="Lin Y.-C."/>
            <person name="Aerts A."/>
            <person name="Tisserant E."/>
            <person name="Veneault-Fourrey C."/>
            <person name="Joly D.L."/>
            <person name="Hacquard S."/>
            <person name="Amselem J."/>
            <person name="Cantarel B.L."/>
            <person name="Chiu R."/>
            <person name="Coutinho P.M."/>
            <person name="Feau N."/>
            <person name="Field M."/>
            <person name="Frey P."/>
            <person name="Gelhaye E."/>
            <person name="Goldberg J."/>
            <person name="Grabherr M.G."/>
            <person name="Kodira C.D."/>
            <person name="Kohler A."/>
            <person name="Kuees U."/>
            <person name="Lindquist E.A."/>
            <person name="Lucas S.M."/>
            <person name="Mago R."/>
            <person name="Mauceli E."/>
            <person name="Morin E."/>
            <person name="Murat C."/>
            <person name="Pangilinan J.L."/>
            <person name="Park R."/>
            <person name="Pearson M."/>
            <person name="Quesneville H."/>
            <person name="Rouhier N."/>
            <person name="Sakthikumar S."/>
            <person name="Salamov A.A."/>
            <person name="Schmutz J."/>
            <person name="Selles B."/>
            <person name="Shapiro H."/>
            <person name="Tanguay P."/>
            <person name="Tuskan G.A."/>
            <person name="Henrissat B."/>
            <person name="Van de Peer Y."/>
            <person name="Rouze P."/>
            <person name="Ellis J.G."/>
            <person name="Dodds P.N."/>
            <person name="Schein J.E."/>
            <person name="Zhong S."/>
            <person name="Hamelin R.C."/>
            <person name="Grigoriev I.V."/>
            <person name="Szabo L.J."/>
            <person name="Martin F."/>
        </authorList>
    </citation>
    <scope>NUCLEOTIDE SEQUENCE [LARGE SCALE GENOMIC DNA]</scope>
    <source>
        <strain evidence="3">CRL 75-36-700-3 / race SCCL</strain>
    </source>
</reference>
<organism evidence="2 3">
    <name type="scientific">Puccinia graminis f. sp. tritici (strain CRL 75-36-700-3 / race SCCL)</name>
    <name type="common">Black stem rust fungus</name>
    <dbReference type="NCBI Taxonomy" id="418459"/>
    <lineage>
        <taxon>Eukaryota</taxon>
        <taxon>Fungi</taxon>
        <taxon>Dikarya</taxon>
        <taxon>Basidiomycota</taxon>
        <taxon>Pucciniomycotina</taxon>
        <taxon>Pucciniomycetes</taxon>
        <taxon>Pucciniales</taxon>
        <taxon>Pucciniaceae</taxon>
        <taxon>Puccinia</taxon>
    </lineage>
</organism>
<sequence>MYSRPLQSPNRIKPHIVLPSFCSLGTERKVLLIIMVRNRNAKPHLSTGAEGPKSLACRTLGMTPDGHLDLSLGSGAQQSRQSSLDRPSAVLVVTASRGGRPRMDQ</sequence>
<dbReference type="VEuPathDB" id="FungiDB:PGTG_20129"/>
<proteinExistence type="predicted"/>
<feature type="compositionally biased region" description="Polar residues" evidence="1">
    <location>
        <begin position="74"/>
        <end position="85"/>
    </location>
</feature>
<dbReference type="EMBL" id="DS178441">
    <property type="protein sequence ID" value="EFP94105.1"/>
    <property type="molecule type" value="Genomic_DNA"/>
</dbReference>
<feature type="region of interest" description="Disordered" evidence="1">
    <location>
        <begin position="68"/>
        <end position="105"/>
    </location>
</feature>
<dbReference type="GeneID" id="10535797"/>
<protein>
    <submittedName>
        <fullName evidence="2">Uncharacterized protein</fullName>
    </submittedName>
</protein>
<accession>E3LC30</accession>
<dbReference type="InParanoid" id="E3LC30"/>
<name>E3LC30_PUCGT</name>